<dbReference type="InterPro" id="IPR001647">
    <property type="entry name" value="HTH_TetR"/>
</dbReference>
<keyword evidence="1 2" id="KW-0238">DNA-binding</keyword>
<dbReference type="GO" id="GO:0000976">
    <property type="term" value="F:transcription cis-regulatory region binding"/>
    <property type="evidence" value="ECO:0007669"/>
    <property type="project" value="TreeGrafter"/>
</dbReference>
<dbReference type="InterPro" id="IPR041490">
    <property type="entry name" value="KstR2_TetR_C"/>
</dbReference>
<organism evidence="4 5">
    <name type="scientific">Aeromicrobium marinum DSM 15272</name>
    <dbReference type="NCBI Taxonomy" id="585531"/>
    <lineage>
        <taxon>Bacteria</taxon>
        <taxon>Bacillati</taxon>
        <taxon>Actinomycetota</taxon>
        <taxon>Actinomycetes</taxon>
        <taxon>Propionibacteriales</taxon>
        <taxon>Nocardioidaceae</taxon>
        <taxon>Aeromicrobium</taxon>
    </lineage>
</organism>
<dbReference type="InterPro" id="IPR036271">
    <property type="entry name" value="Tet_transcr_reg_TetR-rel_C_sf"/>
</dbReference>
<comment type="caution">
    <text evidence="4">The sequence shown here is derived from an EMBL/GenBank/DDBJ whole genome shotgun (WGS) entry which is preliminary data.</text>
</comment>
<name>E2SBD1_9ACTN</name>
<dbReference type="RefSeq" id="WP_007078361.1">
    <property type="nucleotide sequence ID" value="NZ_CM001024.1"/>
</dbReference>
<dbReference type="InterPro" id="IPR009057">
    <property type="entry name" value="Homeodomain-like_sf"/>
</dbReference>
<keyword evidence="5" id="KW-1185">Reference proteome</keyword>
<protein>
    <submittedName>
        <fullName evidence="4">Transcriptional regulator, TetR family</fullName>
    </submittedName>
</protein>
<dbReference type="SUPFAM" id="SSF48498">
    <property type="entry name" value="Tetracyclin repressor-like, C-terminal domain"/>
    <property type="match status" value="1"/>
</dbReference>
<dbReference type="Gene3D" id="1.10.357.10">
    <property type="entry name" value="Tetracycline Repressor, domain 2"/>
    <property type="match status" value="1"/>
</dbReference>
<dbReference type="Pfam" id="PF17932">
    <property type="entry name" value="TetR_C_24"/>
    <property type="match status" value="1"/>
</dbReference>
<evidence type="ECO:0000259" key="3">
    <source>
        <dbReference type="PROSITE" id="PS50977"/>
    </source>
</evidence>
<dbReference type="EMBL" id="ACLF03000004">
    <property type="protein sequence ID" value="EFQ83677.1"/>
    <property type="molecule type" value="Genomic_DNA"/>
</dbReference>
<proteinExistence type="predicted"/>
<dbReference type="InterPro" id="IPR050109">
    <property type="entry name" value="HTH-type_TetR-like_transc_reg"/>
</dbReference>
<dbReference type="Proteomes" id="UP000003111">
    <property type="component" value="Unassembled WGS sequence"/>
</dbReference>
<dbReference type="AlphaFoldDB" id="E2SBD1"/>
<dbReference type="PANTHER" id="PTHR30055">
    <property type="entry name" value="HTH-TYPE TRANSCRIPTIONAL REGULATOR RUTR"/>
    <property type="match status" value="1"/>
</dbReference>
<gene>
    <name evidence="4" type="ORF">HMPREF0063_11340</name>
</gene>
<dbReference type="HOGENOM" id="CLU_069356_12_4_11"/>
<feature type="DNA-binding region" description="H-T-H motif" evidence="2">
    <location>
        <begin position="28"/>
        <end position="47"/>
    </location>
</feature>
<reference evidence="4" key="1">
    <citation type="submission" date="2010-08" db="EMBL/GenBank/DDBJ databases">
        <authorList>
            <person name="Muzny D."/>
            <person name="Qin X."/>
            <person name="Buhay C."/>
            <person name="Dugan-Rocha S."/>
            <person name="Ding Y."/>
            <person name="Chen G."/>
            <person name="Hawes A."/>
            <person name="Holder M."/>
            <person name="Jhangiani S."/>
            <person name="Johnson A."/>
            <person name="Khan Z."/>
            <person name="Li Z."/>
            <person name="Liu W."/>
            <person name="Liu X."/>
            <person name="Perez L."/>
            <person name="Shen H."/>
            <person name="Wang Q."/>
            <person name="Watt J."/>
            <person name="Xi L."/>
            <person name="Xin Y."/>
            <person name="Zhou J."/>
            <person name="Deng J."/>
            <person name="Jiang H."/>
            <person name="Liu Y."/>
            <person name="Qu J."/>
            <person name="Song X.-Z."/>
            <person name="Zhang L."/>
            <person name="Villasana D."/>
            <person name="Johnson A."/>
            <person name="Liu J."/>
            <person name="Liyanage D."/>
            <person name="Lorensuhewa L."/>
            <person name="Robinson T."/>
            <person name="Song A."/>
            <person name="Song B.-B."/>
            <person name="Dinh H."/>
            <person name="Thornton R."/>
            <person name="Coyle M."/>
            <person name="Francisco L."/>
            <person name="Jackson L."/>
            <person name="Javaid M."/>
            <person name="Korchina V."/>
            <person name="Kovar C."/>
            <person name="Mata R."/>
            <person name="Mathew T."/>
            <person name="Ngo R."/>
            <person name="Nguyen L."/>
            <person name="Nguyen N."/>
            <person name="Okwuonu G."/>
            <person name="Ongeri F."/>
            <person name="Pham C."/>
            <person name="Simmons D."/>
            <person name="Wilczek-Boney K."/>
            <person name="Hale W."/>
            <person name="Jakkamsetti A."/>
            <person name="Pham P."/>
            <person name="Ruth R."/>
            <person name="San Lucas F."/>
            <person name="Warren J."/>
            <person name="Zhang J."/>
            <person name="Zhao Z."/>
            <person name="Zhou C."/>
            <person name="Zhu D."/>
            <person name="Lee S."/>
            <person name="Bess C."/>
            <person name="Blankenburg K."/>
            <person name="Forbes L."/>
            <person name="Fu Q."/>
            <person name="Gubbala S."/>
            <person name="Hirani K."/>
            <person name="Jayaseelan J.C."/>
            <person name="Lara F."/>
            <person name="Munidasa M."/>
            <person name="Palculict T."/>
            <person name="Patil S."/>
            <person name="Pu L.-L."/>
            <person name="Saada N."/>
            <person name="Tang L."/>
            <person name="Weissenberger G."/>
            <person name="Zhu Y."/>
            <person name="Hemphill L."/>
            <person name="Shang Y."/>
            <person name="Youmans B."/>
            <person name="Ayvaz T."/>
            <person name="Ross M."/>
            <person name="Santibanez J."/>
            <person name="Aqrawi P."/>
            <person name="Gross S."/>
            <person name="Joshi V."/>
            <person name="Fowler G."/>
            <person name="Nazareth L."/>
            <person name="Reid J."/>
            <person name="Worley K."/>
            <person name="Petrosino J."/>
            <person name="Highlander S."/>
            <person name="Gibbs R."/>
        </authorList>
    </citation>
    <scope>NUCLEOTIDE SEQUENCE [LARGE SCALE GENOMIC DNA]</scope>
    <source>
        <strain evidence="4">DSM 15272</strain>
    </source>
</reference>
<accession>E2SBD1</accession>
<dbReference type="SUPFAM" id="SSF46689">
    <property type="entry name" value="Homeodomain-like"/>
    <property type="match status" value="1"/>
</dbReference>
<dbReference type="OrthoDB" id="1669699at2"/>
<evidence type="ECO:0000256" key="1">
    <source>
        <dbReference type="ARBA" id="ARBA00023125"/>
    </source>
</evidence>
<dbReference type="STRING" id="585531.HMPREF0063_11340"/>
<feature type="domain" description="HTH tetR-type" evidence="3">
    <location>
        <begin position="5"/>
        <end position="65"/>
    </location>
</feature>
<evidence type="ECO:0000256" key="2">
    <source>
        <dbReference type="PROSITE-ProRule" id="PRU00335"/>
    </source>
</evidence>
<dbReference type="PANTHER" id="PTHR30055:SF200">
    <property type="entry name" value="HTH-TYPE TRANSCRIPTIONAL REPRESSOR BDCR"/>
    <property type="match status" value="1"/>
</dbReference>
<evidence type="ECO:0000313" key="4">
    <source>
        <dbReference type="EMBL" id="EFQ83677.1"/>
    </source>
</evidence>
<evidence type="ECO:0000313" key="5">
    <source>
        <dbReference type="Proteomes" id="UP000003111"/>
    </source>
</evidence>
<dbReference type="GO" id="GO:0003700">
    <property type="term" value="F:DNA-binding transcription factor activity"/>
    <property type="evidence" value="ECO:0007669"/>
    <property type="project" value="TreeGrafter"/>
</dbReference>
<dbReference type="PROSITE" id="PS50977">
    <property type="entry name" value="HTH_TETR_2"/>
    <property type="match status" value="1"/>
</dbReference>
<dbReference type="Pfam" id="PF00440">
    <property type="entry name" value="TetR_N"/>
    <property type="match status" value="1"/>
</dbReference>
<dbReference type="eggNOG" id="COG1309">
    <property type="taxonomic scope" value="Bacteria"/>
</dbReference>
<dbReference type="PRINTS" id="PR00455">
    <property type="entry name" value="HTHTETR"/>
</dbReference>
<sequence length="200" mass="21543">MTTTAPARERLLTAAVEAFAEHGFGATTTRDIASRAGMSPAAVYVHHATKEQLLFAVSVQGHEQALTVIEAADAAGTDPVDRVRRMVHAFSHWHAEHSRVGRVVQYEFGALTPEHRAVVARLRRGIERCMRNALADGVDEGVLEVGDVKGAARAVLSLSIDLVRWFEPGGTRTAADLADLHADLAVRMVRPTRPAGPSGR</sequence>